<dbReference type="SUPFAM" id="SSF101148">
    <property type="entry name" value="Plant invertase/pectin methylesterase inhibitor"/>
    <property type="match status" value="1"/>
</dbReference>
<comment type="catalytic activity">
    <reaction evidence="11 14">
        <text>[(1-&gt;4)-alpha-D-galacturonosyl methyl ester](n) + n H2O = [(1-&gt;4)-alpha-D-galacturonosyl](n) + n methanol + n H(+)</text>
        <dbReference type="Rhea" id="RHEA:22380"/>
        <dbReference type="Rhea" id="RHEA-COMP:14570"/>
        <dbReference type="Rhea" id="RHEA-COMP:14573"/>
        <dbReference type="ChEBI" id="CHEBI:15377"/>
        <dbReference type="ChEBI" id="CHEBI:15378"/>
        <dbReference type="ChEBI" id="CHEBI:17790"/>
        <dbReference type="ChEBI" id="CHEBI:140522"/>
        <dbReference type="ChEBI" id="CHEBI:140523"/>
        <dbReference type="EC" id="3.1.1.11"/>
    </reaction>
</comment>
<feature type="active site" evidence="13">
    <location>
        <position position="413"/>
    </location>
</feature>
<keyword evidence="14" id="KW-0961">Cell wall biogenesis/degradation</keyword>
<evidence type="ECO:0000256" key="15">
    <source>
        <dbReference type="SAM" id="Phobius"/>
    </source>
</evidence>
<dbReference type="eggNOG" id="ENOG502QPZF">
    <property type="taxonomic scope" value="Eukaryota"/>
</dbReference>
<evidence type="ECO:0000256" key="8">
    <source>
        <dbReference type="ARBA" id="ARBA00023085"/>
    </source>
</evidence>
<dbReference type="GO" id="GO:0042545">
    <property type="term" value="P:cell wall modification"/>
    <property type="evidence" value="ECO:0007669"/>
    <property type="project" value="UniProtKB-UniRule"/>
</dbReference>
<keyword evidence="10" id="KW-0325">Glycoprotein</keyword>
<name>A0A1S2XU55_CICAR</name>
<keyword evidence="8 14" id="KW-0063">Aspartyl esterase</keyword>
<dbReference type="Gene3D" id="1.20.140.40">
    <property type="entry name" value="Invertase/pectin methylesterase inhibitor family protein"/>
    <property type="match status" value="1"/>
</dbReference>
<reference evidence="17" key="1">
    <citation type="journal article" date="2013" name="Nat. Biotechnol.">
        <title>Draft genome sequence of chickpea (Cicer arietinum) provides a resource for trait improvement.</title>
        <authorList>
            <person name="Varshney R.K."/>
            <person name="Song C."/>
            <person name="Saxena R.K."/>
            <person name="Azam S."/>
            <person name="Yu S."/>
            <person name="Sharpe A.G."/>
            <person name="Cannon S."/>
            <person name="Baek J."/>
            <person name="Rosen B.D."/>
            <person name="Tar'an B."/>
            <person name="Millan T."/>
            <person name="Zhang X."/>
            <person name="Ramsay L.D."/>
            <person name="Iwata A."/>
            <person name="Wang Y."/>
            <person name="Nelson W."/>
            <person name="Farmer A.D."/>
            <person name="Gaur P.M."/>
            <person name="Soderlund C."/>
            <person name="Penmetsa R.V."/>
            <person name="Xu C."/>
            <person name="Bharti A.K."/>
            <person name="He W."/>
            <person name="Winter P."/>
            <person name="Zhao S."/>
            <person name="Hane J.K."/>
            <person name="Carrasquilla-Garcia N."/>
            <person name="Condie J.A."/>
            <person name="Upadhyaya H.D."/>
            <person name="Luo M.C."/>
            <person name="Thudi M."/>
            <person name="Gowda C.L."/>
            <person name="Singh N.P."/>
            <person name="Lichtenzveig J."/>
            <person name="Gali K.K."/>
            <person name="Rubio J."/>
            <person name="Nadarajan N."/>
            <person name="Dolezel J."/>
            <person name="Bansal K.C."/>
            <person name="Xu X."/>
            <person name="Edwards D."/>
            <person name="Zhang G."/>
            <person name="Kahl G."/>
            <person name="Gil J."/>
            <person name="Singh K.B."/>
            <person name="Datta S.K."/>
            <person name="Jackson S.A."/>
            <person name="Wang J."/>
            <person name="Cook D.R."/>
        </authorList>
    </citation>
    <scope>NUCLEOTIDE SEQUENCE [LARGE SCALE GENOMIC DNA]</scope>
    <source>
        <strain evidence="17">cv. CDC Frontier</strain>
    </source>
</reference>
<evidence type="ECO:0000259" key="16">
    <source>
        <dbReference type="SMART" id="SM00856"/>
    </source>
</evidence>
<dbReference type="Pfam" id="PF01095">
    <property type="entry name" value="Pectinesterase"/>
    <property type="match status" value="1"/>
</dbReference>
<evidence type="ECO:0000256" key="13">
    <source>
        <dbReference type="PROSITE-ProRule" id="PRU10040"/>
    </source>
</evidence>
<dbReference type="NCBIfam" id="TIGR01614">
    <property type="entry name" value="PME_inhib"/>
    <property type="match status" value="1"/>
</dbReference>
<feature type="transmembrane region" description="Helical" evidence="15">
    <location>
        <begin position="12"/>
        <end position="36"/>
    </location>
</feature>
<keyword evidence="15" id="KW-0812">Transmembrane</keyword>
<dbReference type="GO" id="GO:0045490">
    <property type="term" value="P:pectin catabolic process"/>
    <property type="evidence" value="ECO:0007669"/>
    <property type="project" value="UniProtKB-UniRule"/>
</dbReference>
<dbReference type="FunFam" id="2.160.20.10:FF:000001">
    <property type="entry name" value="Pectinesterase"/>
    <property type="match status" value="1"/>
</dbReference>
<evidence type="ECO:0000256" key="1">
    <source>
        <dbReference type="ARBA" id="ARBA00004191"/>
    </source>
</evidence>
<evidence type="ECO:0000256" key="9">
    <source>
        <dbReference type="ARBA" id="ARBA00023157"/>
    </source>
</evidence>
<comment type="function">
    <text evidence="12 14">Acts in the modification of cell walls via demethylesterification of cell wall pectin.</text>
</comment>
<dbReference type="EC" id="3.1.1.11" evidence="5 14"/>
<keyword evidence="14" id="KW-0964">Secreted</keyword>
<protein>
    <recommendedName>
        <fullName evidence="5 14">Pectinesterase</fullName>
        <ecNumber evidence="5 14">3.1.1.11</ecNumber>
    </recommendedName>
</protein>
<evidence type="ECO:0000256" key="3">
    <source>
        <dbReference type="ARBA" id="ARBA00006027"/>
    </source>
</evidence>
<dbReference type="PANTHER" id="PTHR31707">
    <property type="entry name" value="PECTINESTERASE"/>
    <property type="match status" value="1"/>
</dbReference>
<reference evidence="18" key="2">
    <citation type="submission" date="2025-08" db="UniProtKB">
        <authorList>
            <consortium name="RefSeq"/>
        </authorList>
    </citation>
    <scope>IDENTIFICATION</scope>
    <source>
        <tissue evidence="18">Etiolated seedlings</tissue>
    </source>
</reference>
<keyword evidence="15" id="KW-0472">Membrane</keyword>
<dbReference type="GeneID" id="101491746"/>
<comment type="similarity">
    <text evidence="3">In the N-terminal section; belongs to the PMEI family.</text>
</comment>
<dbReference type="InterPro" id="IPR012334">
    <property type="entry name" value="Pectin_lyas_fold"/>
</dbReference>
<dbReference type="Pfam" id="PF04043">
    <property type="entry name" value="PMEI"/>
    <property type="match status" value="1"/>
</dbReference>
<dbReference type="InterPro" id="IPR035513">
    <property type="entry name" value="Invertase/methylesterase_inhib"/>
</dbReference>
<dbReference type="SMART" id="SM00856">
    <property type="entry name" value="PMEI"/>
    <property type="match status" value="1"/>
</dbReference>
<dbReference type="RefSeq" id="XP_004494574.1">
    <property type="nucleotide sequence ID" value="XM_004494517.3"/>
</dbReference>
<dbReference type="PROSITE" id="PS00800">
    <property type="entry name" value="PECTINESTERASE_1"/>
    <property type="match status" value="1"/>
</dbReference>
<sequence length="586" mass="65663">MFEGEDSQKKRRIAIIGVSTILLVAMVVAATVSVGFGKNVEAEDASKDSHISSSVKAVQTICEPTDYRKECEESLTAQAGNITDPRELVKIAFNITITKISDGLSKTQLLHEVESDERTKEALDTCKQLMNLSIDEFKRSLEKFSNFDLNNLDRVLTSLKVWLSGAITYQETCLDAFENTTTNAGEKMKEILQTAMHMSSNGLSIINELSKTFTEMKPAGRRLLKDDGELHVVGRGDFEFPEWVDDRVGVRKLLKMTGRKLQAHVVVAKDGTGNFTTINEALKHVPKKNLRPFVIYIKEGIYNEYVEVSRNMTHVVFIGDGGRKSRITGNKNFIDGVGTYRTATVAILGDFFVGIGIGFENSAGPEKHQAVALRVQADRSIFYKCRMDGYQDTLYAHTMRQFYRDCVITGTIDFVFGDSVAVLQNCTFVVRKPLENQQCIVTAQGRKERNQPSGLIIQGGSIVSDPKYFPVRFDNKAYLARPWKNFSRTIFMDTYIGDLITPDGYMPWQTIEGITGTETCYYAEYNNRGPGSDITKRVKWEGVKTITSEGANTFLPTAFFHGDDWIRVTRVPYYPGGAAPSRTRTH</sequence>
<dbReference type="OrthoDB" id="2019149at2759"/>
<keyword evidence="9" id="KW-1015">Disulfide bond</keyword>
<comment type="similarity">
    <text evidence="4">In the C-terminal section; belongs to the pectinesterase family.</text>
</comment>
<evidence type="ECO:0000256" key="12">
    <source>
        <dbReference type="ARBA" id="ARBA00057335"/>
    </source>
</evidence>
<keyword evidence="15" id="KW-1133">Transmembrane helix</keyword>
<evidence type="ECO:0000313" key="18">
    <source>
        <dbReference type="RefSeq" id="XP_004494574.1"/>
    </source>
</evidence>
<evidence type="ECO:0000256" key="7">
    <source>
        <dbReference type="ARBA" id="ARBA00022801"/>
    </source>
</evidence>
<feature type="domain" description="Pectinesterase inhibitor" evidence="16">
    <location>
        <begin position="53"/>
        <end position="205"/>
    </location>
</feature>
<dbReference type="CDD" id="cd15798">
    <property type="entry name" value="PMEI-like_3"/>
    <property type="match status" value="1"/>
</dbReference>
<evidence type="ECO:0000256" key="2">
    <source>
        <dbReference type="ARBA" id="ARBA00005184"/>
    </source>
</evidence>
<dbReference type="Proteomes" id="UP000087171">
    <property type="component" value="Chromosome Ca3"/>
</dbReference>
<dbReference type="Gene3D" id="2.160.20.10">
    <property type="entry name" value="Single-stranded right-handed beta-helix, Pectin lyase-like"/>
    <property type="match status" value="1"/>
</dbReference>
<dbReference type="STRING" id="3827.A0A1S2XU55"/>
<dbReference type="KEGG" id="cam:101491746"/>
<dbReference type="GO" id="GO:0030599">
    <property type="term" value="F:pectinesterase activity"/>
    <property type="evidence" value="ECO:0007669"/>
    <property type="project" value="UniProtKB-UniRule"/>
</dbReference>
<evidence type="ECO:0000256" key="11">
    <source>
        <dbReference type="ARBA" id="ARBA00047928"/>
    </source>
</evidence>
<dbReference type="SUPFAM" id="SSF51126">
    <property type="entry name" value="Pectin lyase-like"/>
    <property type="match status" value="1"/>
</dbReference>
<dbReference type="InterPro" id="IPR000070">
    <property type="entry name" value="Pectinesterase_cat"/>
</dbReference>
<evidence type="ECO:0000256" key="5">
    <source>
        <dbReference type="ARBA" id="ARBA00013229"/>
    </source>
</evidence>
<dbReference type="AlphaFoldDB" id="A0A1S2XU55"/>
<accession>A0A1S2XU55</accession>
<dbReference type="InterPro" id="IPR006501">
    <property type="entry name" value="Pectinesterase_inhib_dom"/>
</dbReference>
<dbReference type="UniPathway" id="UPA00545">
    <property type="reaction ID" value="UER00823"/>
</dbReference>
<comment type="subcellular location">
    <subcellularLocation>
        <location evidence="1 14">Secreted</location>
        <location evidence="1 14">Cell wall</location>
    </subcellularLocation>
</comment>
<keyword evidence="6 14" id="KW-0134">Cell wall</keyword>
<keyword evidence="7 14" id="KW-0378">Hydrolase</keyword>
<comment type="pathway">
    <text evidence="2 14">Glycan metabolism; pectin degradation; 2-dehydro-3-deoxy-D-gluconate from pectin: step 1/5.</text>
</comment>
<proteinExistence type="inferred from homology"/>
<evidence type="ECO:0000256" key="10">
    <source>
        <dbReference type="ARBA" id="ARBA00023180"/>
    </source>
</evidence>
<dbReference type="PaxDb" id="3827-XP_004494574.1"/>
<evidence type="ECO:0000256" key="4">
    <source>
        <dbReference type="ARBA" id="ARBA00007786"/>
    </source>
</evidence>
<evidence type="ECO:0000256" key="6">
    <source>
        <dbReference type="ARBA" id="ARBA00022512"/>
    </source>
</evidence>
<organism evidence="17 18">
    <name type="scientific">Cicer arietinum</name>
    <name type="common">Chickpea</name>
    <name type="synonym">Garbanzo</name>
    <dbReference type="NCBI Taxonomy" id="3827"/>
    <lineage>
        <taxon>Eukaryota</taxon>
        <taxon>Viridiplantae</taxon>
        <taxon>Streptophyta</taxon>
        <taxon>Embryophyta</taxon>
        <taxon>Tracheophyta</taxon>
        <taxon>Spermatophyta</taxon>
        <taxon>Magnoliopsida</taxon>
        <taxon>eudicotyledons</taxon>
        <taxon>Gunneridae</taxon>
        <taxon>Pentapetalae</taxon>
        <taxon>rosids</taxon>
        <taxon>fabids</taxon>
        <taxon>Fabales</taxon>
        <taxon>Fabaceae</taxon>
        <taxon>Papilionoideae</taxon>
        <taxon>50 kb inversion clade</taxon>
        <taxon>NPAAA clade</taxon>
        <taxon>Hologalegina</taxon>
        <taxon>IRL clade</taxon>
        <taxon>Cicereae</taxon>
        <taxon>Cicer</taxon>
    </lineage>
</organism>
<keyword evidence="17" id="KW-1185">Reference proteome</keyword>
<evidence type="ECO:0000256" key="14">
    <source>
        <dbReference type="RuleBase" id="RU000589"/>
    </source>
</evidence>
<dbReference type="InterPro" id="IPR033131">
    <property type="entry name" value="Pectinesterase_Asp_AS"/>
</dbReference>
<evidence type="ECO:0000313" key="17">
    <source>
        <dbReference type="Proteomes" id="UP000087171"/>
    </source>
</evidence>
<gene>
    <name evidence="18" type="primary">LOC101491746</name>
</gene>
<dbReference type="InterPro" id="IPR018040">
    <property type="entry name" value="Pectinesterase_Tyr_AS"/>
</dbReference>
<dbReference type="InterPro" id="IPR011050">
    <property type="entry name" value="Pectin_lyase_fold/virulence"/>
</dbReference>
<dbReference type="GO" id="GO:0004857">
    <property type="term" value="F:enzyme inhibitor activity"/>
    <property type="evidence" value="ECO:0007669"/>
    <property type="project" value="InterPro"/>
</dbReference>
<dbReference type="FunFam" id="1.20.140.40:FF:000001">
    <property type="entry name" value="Pectinesterase"/>
    <property type="match status" value="1"/>
</dbReference>
<dbReference type="PROSITE" id="PS00503">
    <property type="entry name" value="PECTINESTERASE_2"/>
    <property type="match status" value="1"/>
</dbReference>